<feature type="transmembrane region" description="Helical" evidence="6">
    <location>
        <begin position="193"/>
        <end position="213"/>
    </location>
</feature>
<dbReference type="CDD" id="cd06581">
    <property type="entry name" value="TM_PBP1_LivM_like"/>
    <property type="match status" value="1"/>
</dbReference>
<feature type="transmembrane region" description="Helical" evidence="6">
    <location>
        <begin position="243"/>
        <end position="261"/>
    </location>
</feature>
<evidence type="ECO:0000256" key="6">
    <source>
        <dbReference type="SAM" id="Phobius"/>
    </source>
</evidence>
<keyword evidence="4 6" id="KW-1133">Transmembrane helix</keyword>
<dbReference type="InterPro" id="IPR043428">
    <property type="entry name" value="LivM-like"/>
</dbReference>
<evidence type="ECO:0000313" key="8">
    <source>
        <dbReference type="Proteomes" id="UP000036923"/>
    </source>
</evidence>
<keyword evidence="8" id="KW-1185">Reference proteome</keyword>
<evidence type="ECO:0000313" key="7">
    <source>
        <dbReference type="EMBL" id="KNY29788.1"/>
    </source>
</evidence>
<dbReference type="GO" id="GO:0015658">
    <property type="term" value="F:branched-chain amino acid transmembrane transporter activity"/>
    <property type="evidence" value="ECO:0007669"/>
    <property type="project" value="InterPro"/>
</dbReference>
<protein>
    <submittedName>
        <fullName evidence="7">Urea ABC transporter, permease protein UrtC</fullName>
    </submittedName>
</protein>
<feature type="transmembrane region" description="Helical" evidence="6">
    <location>
        <begin position="40"/>
        <end position="58"/>
    </location>
</feature>
<evidence type="ECO:0000256" key="2">
    <source>
        <dbReference type="ARBA" id="ARBA00022475"/>
    </source>
</evidence>
<dbReference type="PANTHER" id="PTHR30482:SF4">
    <property type="entry name" value="SLR1201 PROTEIN"/>
    <property type="match status" value="1"/>
</dbReference>
<feature type="transmembrane region" description="Helical" evidence="6">
    <location>
        <begin position="281"/>
        <end position="305"/>
    </location>
</feature>
<accession>A0A0L6JVE0</accession>
<dbReference type="Pfam" id="PF02653">
    <property type="entry name" value="BPD_transp_2"/>
    <property type="match status" value="1"/>
</dbReference>
<keyword evidence="3 6" id="KW-0812">Transmembrane</keyword>
<evidence type="ECO:0000256" key="5">
    <source>
        <dbReference type="ARBA" id="ARBA00023136"/>
    </source>
</evidence>
<sequence length="374" mass="40718">MNENLLKIKGRLLGNNITVTVVLVLLALAPLFLSDFRTNLLGKFIAFAVLALGIDLIWGYTGILSLGHGVFFGLGAYCMAMYLKLEASGGKLPDFMSWSGQETLPWFWKPFAYAPLAIILSVLVPMILAFAIGYLTFKNRIKGVYFSILTQALSIIFVVLFVGQQAFTGGTNGITNFKTIFGFSVSDSSTKVGLYYVALAFLILTFIFCKWIVKRRIGRVLIAIRDGENRARFSGYNPATYKTFVYCISAGLAGLAGALFVPQVGIISPAEMGIVPSVEMVIWVAIGGRGTLVGAIIGAILVNSLKSAVSESFPAAWSYFIGIMFIAVVIFMPYGLMGLSKQIKRKIEEIKSVRKNSQTNINMLEGLGCDEHVG</sequence>
<dbReference type="GO" id="GO:0005886">
    <property type="term" value="C:plasma membrane"/>
    <property type="evidence" value="ECO:0007669"/>
    <property type="project" value="UniProtKB-SubCell"/>
</dbReference>
<dbReference type="InterPro" id="IPR017778">
    <property type="entry name" value="ABC_transptr_urea_perm_UrtC"/>
</dbReference>
<dbReference type="InterPro" id="IPR001851">
    <property type="entry name" value="ABC_transp_permease"/>
</dbReference>
<dbReference type="AlphaFoldDB" id="A0A0L6JVE0"/>
<feature type="transmembrane region" description="Helical" evidence="6">
    <location>
        <begin position="112"/>
        <end position="137"/>
    </location>
</feature>
<reference evidence="8" key="1">
    <citation type="submission" date="2015-07" db="EMBL/GenBank/DDBJ databases">
        <title>Near-Complete Genome Sequence of the Cellulolytic Bacterium Bacteroides (Pseudobacteroides) cellulosolvens ATCC 35603.</title>
        <authorList>
            <person name="Dassa B."/>
            <person name="Utturkar S.M."/>
            <person name="Klingeman D.M."/>
            <person name="Hurt R.A."/>
            <person name="Keller M."/>
            <person name="Xu J."/>
            <person name="Reddy Y.H.K."/>
            <person name="Borovok I."/>
            <person name="Grinberg I.R."/>
            <person name="Lamed R."/>
            <person name="Zhivin O."/>
            <person name="Bayer E.A."/>
            <person name="Brown S.D."/>
        </authorList>
    </citation>
    <scope>NUCLEOTIDE SEQUENCE [LARGE SCALE GENOMIC DNA]</scope>
    <source>
        <strain evidence="8">DSM 2933</strain>
    </source>
</reference>
<proteinExistence type="predicted"/>
<dbReference type="Proteomes" id="UP000036923">
    <property type="component" value="Unassembled WGS sequence"/>
</dbReference>
<gene>
    <name evidence="7" type="ORF">Bccel_5065</name>
</gene>
<dbReference type="PATRIC" id="fig|398512.5.peg.5306"/>
<feature type="transmembrane region" description="Helical" evidence="6">
    <location>
        <begin position="65"/>
        <end position="83"/>
    </location>
</feature>
<comment type="subcellular location">
    <subcellularLocation>
        <location evidence="1">Cell membrane</location>
        <topology evidence="1">Multi-pass membrane protein</topology>
    </subcellularLocation>
</comment>
<feature type="transmembrane region" description="Helical" evidence="6">
    <location>
        <begin position="317"/>
        <end position="336"/>
    </location>
</feature>
<feature type="transmembrane region" description="Helical" evidence="6">
    <location>
        <begin position="12"/>
        <end position="34"/>
    </location>
</feature>
<evidence type="ECO:0000256" key="1">
    <source>
        <dbReference type="ARBA" id="ARBA00004651"/>
    </source>
</evidence>
<organism evidence="7 8">
    <name type="scientific">Pseudobacteroides cellulosolvens ATCC 35603 = DSM 2933</name>
    <dbReference type="NCBI Taxonomy" id="398512"/>
    <lineage>
        <taxon>Bacteria</taxon>
        <taxon>Bacillati</taxon>
        <taxon>Bacillota</taxon>
        <taxon>Clostridia</taxon>
        <taxon>Eubacteriales</taxon>
        <taxon>Oscillospiraceae</taxon>
        <taxon>Pseudobacteroides</taxon>
    </lineage>
</organism>
<dbReference type="OrthoDB" id="9789927at2"/>
<dbReference type="PANTHER" id="PTHR30482">
    <property type="entry name" value="HIGH-AFFINITY BRANCHED-CHAIN AMINO ACID TRANSPORT SYSTEM PERMEASE"/>
    <property type="match status" value="1"/>
</dbReference>
<dbReference type="STRING" id="398512.Bccel_5065"/>
<name>A0A0L6JVE0_9FIRM</name>
<evidence type="ECO:0000256" key="3">
    <source>
        <dbReference type="ARBA" id="ARBA00022692"/>
    </source>
</evidence>
<dbReference type="NCBIfam" id="TIGR03408">
    <property type="entry name" value="urea_trans_UrtC"/>
    <property type="match status" value="1"/>
</dbReference>
<keyword evidence="2" id="KW-1003">Cell membrane</keyword>
<comment type="caution">
    <text evidence="7">The sequence shown here is derived from an EMBL/GenBank/DDBJ whole genome shotgun (WGS) entry which is preliminary data.</text>
</comment>
<dbReference type="EMBL" id="LGTC01000001">
    <property type="protein sequence ID" value="KNY29788.1"/>
    <property type="molecule type" value="Genomic_DNA"/>
</dbReference>
<feature type="transmembrane region" description="Helical" evidence="6">
    <location>
        <begin position="144"/>
        <end position="163"/>
    </location>
</feature>
<evidence type="ECO:0000256" key="4">
    <source>
        <dbReference type="ARBA" id="ARBA00022989"/>
    </source>
</evidence>
<keyword evidence="5 6" id="KW-0472">Membrane</keyword>
<dbReference type="RefSeq" id="WP_036943361.1">
    <property type="nucleotide sequence ID" value="NZ_JQKC01000021.1"/>
</dbReference>
<dbReference type="eggNOG" id="COG4177">
    <property type="taxonomic scope" value="Bacteria"/>
</dbReference>